<dbReference type="AlphaFoldDB" id="A0A446BKQ8"/>
<dbReference type="Proteomes" id="UP000289323">
    <property type="component" value="Unassembled WGS sequence"/>
</dbReference>
<keyword evidence="2" id="KW-1133">Transmembrane helix</keyword>
<keyword evidence="2" id="KW-0472">Membrane</keyword>
<dbReference type="EMBL" id="OUUZ01000009">
    <property type="protein sequence ID" value="SPQ23083.1"/>
    <property type="molecule type" value="Genomic_DNA"/>
</dbReference>
<accession>A0A446BKQ8</accession>
<feature type="compositionally biased region" description="Pro residues" evidence="1">
    <location>
        <begin position="179"/>
        <end position="190"/>
    </location>
</feature>
<evidence type="ECO:0000313" key="4">
    <source>
        <dbReference type="Proteomes" id="UP000289323"/>
    </source>
</evidence>
<evidence type="ECO:0000313" key="3">
    <source>
        <dbReference type="EMBL" id="SPQ23083.1"/>
    </source>
</evidence>
<proteinExistence type="predicted"/>
<feature type="region of interest" description="Disordered" evidence="1">
    <location>
        <begin position="40"/>
        <end position="65"/>
    </location>
</feature>
<protein>
    <submittedName>
        <fullName evidence="3">70e351ee-c558-4587-a76a-2d2c01edfe47</fullName>
    </submittedName>
</protein>
<sequence>MATRVSAAELQPRQTRVVTQTITRPFTTITAVVTLGDGPTTSTSLLPTATSTPGPPSTPDPATALSADADALTPSQLGAILGAVLGVAFVVLLVCCILSLQRRRRQALREQEMYYYYGGGGEEEESEYSESEVVRQERVRRTPAWNRRHPQPQPVYSSWDHGAPGAAGFGGAGSTWTTVPPPVRFPPTPRYTPYRQTRERQIHGVQRYP</sequence>
<evidence type="ECO:0000256" key="2">
    <source>
        <dbReference type="SAM" id="Phobius"/>
    </source>
</evidence>
<keyword evidence="2" id="KW-0812">Transmembrane</keyword>
<gene>
    <name evidence="3" type="ORF">TT172_LOCUS5502</name>
</gene>
<name>A0A446BKQ8_9PEZI</name>
<organism evidence="3 4">
    <name type="scientific">Thermothielavioides terrestris</name>
    <dbReference type="NCBI Taxonomy" id="2587410"/>
    <lineage>
        <taxon>Eukaryota</taxon>
        <taxon>Fungi</taxon>
        <taxon>Dikarya</taxon>
        <taxon>Ascomycota</taxon>
        <taxon>Pezizomycotina</taxon>
        <taxon>Sordariomycetes</taxon>
        <taxon>Sordariomycetidae</taxon>
        <taxon>Sordariales</taxon>
        <taxon>Chaetomiaceae</taxon>
        <taxon>Thermothielavioides</taxon>
    </lineage>
</organism>
<feature type="region of interest" description="Disordered" evidence="1">
    <location>
        <begin position="146"/>
        <end position="209"/>
    </location>
</feature>
<reference evidence="3 4" key="1">
    <citation type="submission" date="2018-04" db="EMBL/GenBank/DDBJ databases">
        <authorList>
            <person name="Huttner S."/>
            <person name="Dainat J."/>
        </authorList>
    </citation>
    <scope>NUCLEOTIDE SEQUENCE [LARGE SCALE GENOMIC DNA]</scope>
</reference>
<feature type="transmembrane region" description="Helical" evidence="2">
    <location>
        <begin position="77"/>
        <end position="100"/>
    </location>
</feature>
<feature type="compositionally biased region" description="Low complexity" evidence="1">
    <location>
        <begin position="40"/>
        <end position="52"/>
    </location>
</feature>
<evidence type="ECO:0000256" key="1">
    <source>
        <dbReference type="SAM" id="MobiDB-lite"/>
    </source>
</evidence>